<dbReference type="InterPro" id="IPR021333">
    <property type="entry name" value="DUF2946"/>
</dbReference>
<dbReference type="EMBL" id="CADCVX010000180">
    <property type="protein sequence ID" value="CAA9495747.1"/>
    <property type="molecule type" value="Genomic_DNA"/>
</dbReference>
<sequence length="151" mass="15721">MTLFRHLLLRHRLLACWLVAAALLMKAIVPAGYMTSVSDGSLRIELCSGFGPQKPAAETPSTTHMPGMDMTGMSHGAQDAHHGGGEEGHGQPESPCAFAGLSAPSLAGADPPLLALALAFIFAAALHVVRPQLFSAPAFLRPPLRGPPPLS</sequence>
<protein>
    <recommendedName>
        <fullName evidence="4">DUF2946 domain-containing protein</fullName>
    </recommendedName>
</protein>
<reference evidence="3" key="1">
    <citation type="submission" date="2020-02" db="EMBL/GenBank/DDBJ databases">
        <authorList>
            <person name="Meier V. D."/>
        </authorList>
    </citation>
    <scope>NUCLEOTIDE SEQUENCE</scope>
    <source>
        <strain evidence="3">AVDCRST_MAG91</strain>
    </source>
</reference>
<feature type="transmembrane region" description="Helical" evidence="2">
    <location>
        <begin position="112"/>
        <end position="129"/>
    </location>
</feature>
<evidence type="ECO:0000256" key="2">
    <source>
        <dbReference type="SAM" id="Phobius"/>
    </source>
</evidence>
<feature type="compositionally biased region" description="Basic and acidic residues" evidence="1">
    <location>
        <begin position="78"/>
        <end position="90"/>
    </location>
</feature>
<accession>A0A6J4SD57</accession>
<feature type="region of interest" description="Disordered" evidence="1">
    <location>
        <begin position="73"/>
        <end position="95"/>
    </location>
</feature>
<proteinExistence type="predicted"/>
<evidence type="ECO:0008006" key="4">
    <source>
        <dbReference type="Google" id="ProtNLM"/>
    </source>
</evidence>
<evidence type="ECO:0000313" key="3">
    <source>
        <dbReference type="EMBL" id="CAA9495747.1"/>
    </source>
</evidence>
<organism evidence="3">
    <name type="scientific">uncultured Sphingomonadaceae bacterium</name>
    <dbReference type="NCBI Taxonomy" id="169976"/>
    <lineage>
        <taxon>Bacteria</taxon>
        <taxon>Pseudomonadati</taxon>
        <taxon>Pseudomonadota</taxon>
        <taxon>Alphaproteobacteria</taxon>
        <taxon>Sphingomonadales</taxon>
        <taxon>Sphingomonadaceae</taxon>
        <taxon>environmental samples</taxon>
    </lineage>
</organism>
<keyword evidence="2" id="KW-1133">Transmembrane helix</keyword>
<name>A0A6J4SD57_9SPHN</name>
<dbReference type="Pfam" id="PF11162">
    <property type="entry name" value="DUF2946"/>
    <property type="match status" value="1"/>
</dbReference>
<keyword evidence="2" id="KW-0472">Membrane</keyword>
<dbReference type="AlphaFoldDB" id="A0A6J4SD57"/>
<gene>
    <name evidence="3" type="ORF">AVDCRST_MAG91-797</name>
</gene>
<keyword evidence="2" id="KW-0812">Transmembrane</keyword>
<evidence type="ECO:0000256" key="1">
    <source>
        <dbReference type="SAM" id="MobiDB-lite"/>
    </source>
</evidence>